<keyword evidence="7" id="KW-1185">Reference proteome</keyword>
<dbReference type="CDD" id="cd07377">
    <property type="entry name" value="WHTH_GntR"/>
    <property type="match status" value="1"/>
</dbReference>
<dbReference type="SMART" id="SM00345">
    <property type="entry name" value="HTH_GNTR"/>
    <property type="match status" value="1"/>
</dbReference>
<evidence type="ECO:0000313" key="6">
    <source>
        <dbReference type="EMBL" id="KYG29511.1"/>
    </source>
</evidence>
<comment type="caution">
    <text evidence="6">The sequence shown here is derived from an EMBL/GenBank/DDBJ whole genome shotgun (WGS) entry which is preliminary data.</text>
</comment>
<dbReference type="PANTHER" id="PTHR38445:SF7">
    <property type="entry name" value="GNTR-FAMILY TRANSCRIPTIONAL REGULATOR"/>
    <property type="match status" value="1"/>
</dbReference>
<name>A0A161PJM1_9BACI</name>
<dbReference type="PROSITE" id="PS50949">
    <property type="entry name" value="HTH_GNTR"/>
    <property type="match status" value="1"/>
</dbReference>
<keyword evidence="1" id="KW-0805">Transcription regulation</keyword>
<dbReference type="Gene3D" id="1.10.10.10">
    <property type="entry name" value="Winged helix-like DNA-binding domain superfamily/Winged helix DNA-binding domain"/>
    <property type="match status" value="1"/>
</dbReference>
<evidence type="ECO:0000256" key="3">
    <source>
        <dbReference type="ARBA" id="ARBA00023163"/>
    </source>
</evidence>
<keyword evidence="4" id="KW-0175">Coiled coil</keyword>
<dbReference type="STRING" id="519424.AZF04_08300"/>
<keyword evidence="2" id="KW-0238">DNA-binding</keyword>
<feature type="domain" description="HTH gntR-type" evidence="5">
    <location>
        <begin position="11"/>
        <end position="79"/>
    </location>
</feature>
<dbReference type="EMBL" id="LTAO01000023">
    <property type="protein sequence ID" value="KYG29511.1"/>
    <property type="molecule type" value="Genomic_DNA"/>
</dbReference>
<evidence type="ECO:0000256" key="2">
    <source>
        <dbReference type="ARBA" id="ARBA00023125"/>
    </source>
</evidence>
<feature type="coiled-coil region" evidence="4">
    <location>
        <begin position="89"/>
        <end position="123"/>
    </location>
</feature>
<gene>
    <name evidence="6" type="ORF">AZF04_08300</name>
</gene>
<evidence type="ECO:0000256" key="4">
    <source>
        <dbReference type="SAM" id="Coils"/>
    </source>
</evidence>
<dbReference type="GO" id="GO:0003677">
    <property type="term" value="F:DNA binding"/>
    <property type="evidence" value="ECO:0007669"/>
    <property type="project" value="UniProtKB-KW"/>
</dbReference>
<dbReference type="InterPro" id="IPR000524">
    <property type="entry name" value="Tscrpt_reg_HTH_GntR"/>
</dbReference>
<dbReference type="GO" id="GO:0003700">
    <property type="term" value="F:DNA-binding transcription factor activity"/>
    <property type="evidence" value="ECO:0007669"/>
    <property type="project" value="InterPro"/>
</dbReference>
<keyword evidence="3" id="KW-0804">Transcription</keyword>
<dbReference type="OrthoDB" id="9801546at2"/>
<dbReference type="AlphaFoldDB" id="A0A161PJM1"/>
<organism evidence="6 7">
    <name type="scientific">Alkalihalobacillus trypoxylicola</name>
    <dbReference type="NCBI Taxonomy" id="519424"/>
    <lineage>
        <taxon>Bacteria</taxon>
        <taxon>Bacillati</taxon>
        <taxon>Bacillota</taxon>
        <taxon>Bacilli</taxon>
        <taxon>Bacillales</taxon>
        <taxon>Bacillaceae</taxon>
        <taxon>Alkalihalobacillus</taxon>
    </lineage>
</organism>
<dbReference type="PANTHER" id="PTHR38445">
    <property type="entry name" value="HTH-TYPE TRANSCRIPTIONAL REPRESSOR YTRA"/>
    <property type="match status" value="1"/>
</dbReference>
<dbReference type="RefSeq" id="WP_061949307.1">
    <property type="nucleotide sequence ID" value="NZ_LTAO01000023.1"/>
</dbReference>
<sequence>MHIMISNQSKEPIYEQISHQIKNKILTGSLVEGAALPSMRQLAKELQISVITTKRAYEELEKLGFIYSIVGKGSFVSEQNQEIFKERKLKVVEEKLVDAIQNAKDLNISLEELMEMMSLLYEEES</sequence>
<accession>A0A161PJM1</accession>
<protein>
    <submittedName>
        <fullName evidence="6">GntR family transcriptional regulator</fullName>
    </submittedName>
</protein>
<dbReference type="Proteomes" id="UP000075806">
    <property type="component" value="Unassembled WGS sequence"/>
</dbReference>
<evidence type="ECO:0000259" key="5">
    <source>
        <dbReference type="PROSITE" id="PS50949"/>
    </source>
</evidence>
<dbReference type="InterPro" id="IPR036388">
    <property type="entry name" value="WH-like_DNA-bd_sf"/>
</dbReference>
<dbReference type="Pfam" id="PF00392">
    <property type="entry name" value="GntR"/>
    <property type="match status" value="1"/>
</dbReference>
<dbReference type="InterPro" id="IPR036390">
    <property type="entry name" value="WH_DNA-bd_sf"/>
</dbReference>
<reference evidence="6" key="1">
    <citation type="submission" date="2016-02" db="EMBL/GenBank/DDBJ databases">
        <title>Genome sequence of Bacillus trypoxylicola KCTC 13244(T).</title>
        <authorList>
            <person name="Jeong H."/>
            <person name="Park S.-H."/>
            <person name="Choi S.-K."/>
        </authorList>
    </citation>
    <scope>NUCLEOTIDE SEQUENCE [LARGE SCALE GENOMIC DNA]</scope>
    <source>
        <strain evidence="6">KCTC 13244</strain>
    </source>
</reference>
<evidence type="ECO:0000313" key="7">
    <source>
        <dbReference type="Proteomes" id="UP000075806"/>
    </source>
</evidence>
<evidence type="ECO:0000256" key="1">
    <source>
        <dbReference type="ARBA" id="ARBA00023015"/>
    </source>
</evidence>
<proteinExistence type="predicted"/>
<dbReference type="SUPFAM" id="SSF46785">
    <property type="entry name" value="Winged helix' DNA-binding domain"/>
    <property type="match status" value="1"/>
</dbReference>